<evidence type="ECO:0000313" key="3">
    <source>
        <dbReference type="Proteomes" id="UP000474777"/>
    </source>
</evidence>
<keyword evidence="1" id="KW-0812">Transmembrane</keyword>
<dbReference type="AlphaFoldDB" id="A0A6B3LRE1"/>
<feature type="transmembrane region" description="Helical" evidence="1">
    <location>
        <begin position="29"/>
        <end position="51"/>
    </location>
</feature>
<dbReference type="RefSeq" id="WP_163910656.1">
    <property type="nucleotide sequence ID" value="NZ_JAAGWD010000001.1"/>
</dbReference>
<evidence type="ECO:0000256" key="1">
    <source>
        <dbReference type="SAM" id="Phobius"/>
    </source>
</evidence>
<feature type="transmembrane region" description="Helical" evidence="1">
    <location>
        <begin position="71"/>
        <end position="90"/>
    </location>
</feature>
<sequence length="180" mass="21014">MPRYKERLNDWEIKSLKEKVKLISFKSKAGSLSLILLVVIIISLSLISPYLPPRYGWGNWSPPNDLDEYFSQAQTIWIVIPSILLIGYTIHTIRTKIDFFLAYKWISNYRITEVISFGVIKILLLDKWHLFVIRANQQHFDSVEQGQFITIRKTGTLRTIDFLITEESQAKQKKPTTNIV</sequence>
<comment type="caution">
    <text evidence="2">The sequence shown here is derived from an EMBL/GenBank/DDBJ whole genome shotgun (WGS) entry which is preliminary data.</text>
</comment>
<name>A0A6B3LRE1_9BACT</name>
<evidence type="ECO:0000313" key="2">
    <source>
        <dbReference type="EMBL" id="NEM96061.1"/>
    </source>
</evidence>
<accession>A0A6B3LRE1</accession>
<protein>
    <submittedName>
        <fullName evidence="2">Uncharacterized protein</fullName>
    </submittedName>
</protein>
<gene>
    <name evidence="2" type="ORF">GXP69_00005</name>
</gene>
<keyword evidence="1" id="KW-1133">Transmembrane helix</keyword>
<keyword evidence="3" id="KW-1185">Reference proteome</keyword>
<reference evidence="2 3" key="1">
    <citation type="submission" date="2020-02" db="EMBL/GenBank/DDBJ databases">
        <authorList>
            <person name="Kim M.K."/>
        </authorList>
    </citation>
    <scope>NUCLEOTIDE SEQUENCE [LARGE SCALE GENOMIC DNA]</scope>
    <source>
        <strain evidence="2 3">BT327</strain>
    </source>
</reference>
<organism evidence="2 3">
    <name type="scientific">Pontibacter burrus</name>
    <dbReference type="NCBI Taxonomy" id="2704466"/>
    <lineage>
        <taxon>Bacteria</taxon>
        <taxon>Pseudomonadati</taxon>
        <taxon>Bacteroidota</taxon>
        <taxon>Cytophagia</taxon>
        <taxon>Cytophagales</taxon>
        <taxon>Hymenobacteraceae</taxon>
        <taxon>Pontibacter</taxon>
    </lineage>
</organism>
<dbReference type="EMBL" id="JAAGWD010000001">
    <property type="protein sequence ID" value="NEM96061.1"/>
    <property type="molecule type" value="Genomic_DNA"/>
</dbReference>
<proteinExistence type="predicted"/>
<keyword evidence="1" id="KW-0472">Membrane</keyword>
<dbReference type="Proteomes" id="UP000474777">
    <property type="component" value="Unassembled WGS sequence"/>
</dbReference>